<feature type="transmembrane region" description="Helical" evidence="1">
    <location>
        <begin position="335"/>
        <end position="360"/>
    </location>
</feature>
<dbReference type="Gene3D" id="2.120.10.30">
    <property type="entry name" value="TolB, C-terminal domain"/>
    <property type="match status" value="1"/>
</dbReference>
<protein>
    <recommendedName>
        <fullName evidence="4">PPM-type phosphatase domain-containing protein</fullName>
    </recommendedName>
</protein>
<evidence type="ECO:0000313" key="2">
    <source>
        <dbReference type="EMBL" id="OGH68839.1"/>
    </source>
</evidence>
<name>A0A1F6MB48_9BACT</name>
<dbReference type="AlphaFoldDB" id="A0A1F6MB48"/>
<dbReference type="Proteomes" id="UP000176413">
    <property type="component" value="Unassembled WGS sequence"/>
</dbReference>
<proteinExistence type="predicted"/>
<dbReference type="InterPro" id="IPR011042">
    <property type="entry name" value="6-blade_b-propeller_TolB-like"/>
</dbReference>
<sequence length="754" mass="84927">MDRILRLNEFFVEGGKQHISHVLLHISEPTTPEEIAKGYFFAVCEINNAEPKYFTKIKDLIDRAGNDYYETADANDKNALELVLEKLNQEALTLVDTGLEIHCIIGAIRQPEITFTYYGKPQVLVFYKNHQGVYQSIDLVEANSDNKDAPTQLFSHIIQGKISSNDFLFAGTPHIGEYFSTDRLQKIITSRPAVQSAQHIERVLSEIKNGHSFGGLIIHIDRADSGPIPIRKAPVVKGASSKSLHSLFNREQSTANTLSPSILPRLKTLFGRNSNTPETPVAVATKTYQPAEINASHISHRDTGHAGATKELAFYQLKSVLAALFRAIIFTGKTIALILVVLYGIIYSAFLNSVLLVFAITNYQNRRQHILETWRKQWHSNKENIRRLPTITKVLFFAAILAAGGIAVSIAAIKYRQTQAAHDKQFKTVVQQIKNKKDAMESALIYKDDQAAQTEFVSAEELFGRLECLSKEEKATCAELQNQFDEFDIKIRKITITEPELLFEWKNGIELTNVVKVNTKLISFSANTSTLFIFDLLSREEKIIASGAHLGFVKANVPKENDYALFNTSLNNFFKFDPADSTIKPVNVKFSNEQTSIADFLIYNRRLYTLDTLNNQVYKHDGVKNGFEQGKEWIKDGTLVKDGQELTIDGDMYILKNSGLITKFTAGISQPFSMVSLIQSVGKNASLWTYTDLQYLYILDPDNKRLIILEKDGRIKQQLVSEMITRPTGFAIDPTNNIAYILDNNKLLKIILPQ</sequence>
<dbReference type="SUPFAM" id="SSF63825">
    <property type="entry name" value="YWTD domain"/>
    <property type="match status" value="1"/>
</dbReference>
<evidence type="ECO:0000256" key="1">
    <source>
        <dbReference type="SAM" id="Phobius"/>
    </source>
</evidence>
<gene>
    <name evidence="2" type="ORF">A3D53_00130</name>
</gene>
<reference evidence="2 3" key="1">
    <citation type="journal article" date="2016" name="Nat. Commun.">
        <title>Thousands of microbial genomes shed light on interconnected biogeochemical processes in an aquifer system.</title>
        <authorList>
            <person name="Anantharaman K."/>
            <person name="Brown C.T."/>
            <person name="Hug L.A."/>
            <person name="Sharon I."/>
            <person name="Castelle C.J."/>
            <person name="Probst A.J."/>
            <person name="Thomas B.C."/>
            <person name="Singh A."/>
            <person name="Wilkins M.J."/>
            <person name="Karaoz U."/>
            <person name="Brodie E.L."/>
            <person name="Williams K.H."/>
            <person name="Hubbard S.S."/>
            <person name="Banfield J.F."/>
        </authorList>
    </citation>
    <scope>NUCLEOTIDE SEQUENCE [LARGE SCALE GENOMIC DNA]</scope>
</reference>
<keyword evidence="1" id="KW-0812">Transmembrane</keyword>
<comment type="caution">
    <text evidence="2">The sequence shown here is derived from an EMBL/GenBank/DDBJ whole genome shotgun (WGS) entry which is preliminary data.</text>
</comment>
<evidence type="ECO:0000313" key="3">
    <source>
        <dbReference type="Proteomes" id="UP000176413"/>
    </source>
</evidence>
<evidence type="ECO:0008006" key="4">
    <source>
        <dbReference type="Google" id="ProtNLM"/>
    </source>
</evidence>
<keyword evidence="1" id="KW-1133">Transmembrane helix</keyword>
<feature type="transmembrane region" description="Helical" evidence="1">
    <location>
        <begin position="394"/>
        <end position="413"/>
    </location>
</feature>
<accession>A0A1F6MB48</accession>
<organism evidence="2 3">
    <name type="scientific">Candidatus Magasanikbacteria bacterium RIFCSPHIGHO2_02_FULL_45_10</name>
    <dbReference type="NCBI Taxonomy" id="1798679"/>
    <lineage>
        <taxon>Bacteria</taxon>
        <taxon>Candidatus Magasanikiibacteriota</taxon>
    </lineage>
</organism>
<keyword evidence="1" id="KW-0472">Membrane</keyword>
<dbReference type="EMBL" id="MFQA01000028">
    <property type="protein sequence ID" value="OGH68839.1"/>
    <property type="molecule type" value="Genomic_DNA"/>
</dbReference>